<keyword evidence="3" id="KW-1185">Reference proteome</keyword>
<dbReference type="Proteomes" id="UP000199017">
    <property type="component" value="Unassembled WGS sequence"/>
</dbReference>
<dbReference type="RefSeq" id="WP_091583890.1">
    <property type="nucleotide sequence ID" value="NZ_FNDU01000004.1"/>
</dbReference>
<name>A0A1G8HI36_9BACI</name>
<evidence type="ECO:0000313" key="2">
    <source>
        <dbReference type="EMBL" id="SDI06151.1"/>
    </source>
</evidence>
<gene>
    <name evidence="2" type="ORF">SAMN05216352_104263</name>
</gene>
<organism evidence="2 3">
    <name type="scientific">Alteribacillus bidgolensis</name>
    <dbReference type="NCBI Taxonomy" id="930129"/>
    <lineage>
        <taxon>Bacteria</taxon>
        <taxon>Bacillati</taxon>
        <taxon>Bacillota</taxon>
        <taxon>Bacilli</taxon>
        <taxon>Bacillales</taxon>
        <taxon>Bacillaceae</taxon>
        <taxon>Alteribacillus</taxon>
    </lineage>
</organism>
<feature type="region of interest" description="Disordered" evidence="1">
    <location>
        <begin position="1"/>
        <end position="25"/>
    </location>
</feature>
<accession>A0A1G8HI36</accession>
<feature type="region of interest" description="Disordered" evidence="1">
    <location>
        <begin position="39"/>
        <end position="64"/>
    </location>
</feature>
<protein>
    <submittedName>
        <fullName evidence="2">Uncharacterized protein</fullName>
    </submittedName>
</protein>
<reference evidence="2 3" key="1">
    <citation type="submission" date="2016-10" db="EMBL/GenBank/DDBJ databases">
        <authorList>
            <person name="de Groot N.N."/>
        </authorList>
    </citation>
    <scope>NUCLEOTIDE SEQUENCE [LARGE SCALE GENOMIC DNA]</scope>
    <source>
        <strain evidence="3">P4B,CCM 7963,CECT 7998,DSM 25260,IBRC-M 10614,KCTC 13821</strain>
    </source>
</reference>
<evidence type="ECO:0000313" key="3">
    <source>
        <dbReference type="Proteomes" id="UP000199017"/>
    </source>
</evidence>
<proteinExistence type="predicted"/>
<evidence type="ECO:0000256" key="1">
    <source>
        <dbReference type="SAM" id="MobiDB-lite"/>
    </source>
</evidence>
<sequence>MEREKRPPRNIPNNQQEEEWREFPAPQEQVADAFVEGTVVGEIEEDREADIPPDEEGIMESEEE</sequence>
<feature type="compositionally biased region" description="Acidic residues" evidence="1">
    <location>
        <begin position="42"/>
        <end position="64"/>
    </location>
</feature>
<dbReference type="EMBL" id="FNDU01000004">
    <property type="protein sequence ID" value="SDI06151.1"/>
    <property type="molecule type" value="Genomic_DNA"/>
</dbReference>
<dbReference type="AlphaFoldDB" id="A0A1G8HI36"/>